<dbReference type="InterPro" id="IPR000674">
    <property type="entry name" value="Ald_Oxase/Xan_DH_a/b"/>
</dbReference>
<dbReference type="PANTHER" id="PTHR11908">
    <property type="entry name" value="XANTHINE DEHYDROGENASE"/>
    <property type="match status" value="1"/>
</dbReference>
<dbReference type="STRING" id="1122934.SAMN02745691_00481"/>
<dbReference type="SUPFAM" id="SSF56003">
    <property type="entry name" value="Molybdenum cofactor-binding domain"/>
    <property type="match status" value="1"/>
</dbReference>
<evidence type="ECO:0000313" key="2">
    <source>
        <dbReference type="EMBL" id="SHI56400.1"/>
    </source>
</evidence>
<evidence type="ECO:0000313" key="3">
    <source>
        <dbReference type="Proteomes" id="UP000184342"/>
    </source>
</evidence>
<dbReference type="Pfam" id="PF01315">
    <property type="entry name" value="Ald_Xan_dh_C"/>
    <property type="match status" value="1"/>
</dbReference>
<dbReference type="GO" id="GO:0016491">
    <property type="term" value="F:oxidoreductase activity"/>
    <property type="evidence" value="ECO:0007669"/>
    <property type="project" value="InterPro"/>
</dbReference>
<dbReference type="SMART" id="SM01008">
    <property type="entry name" value="Ald_Xan_dh_C"/>
    <property type="match status" value="1"/>
</dbReference>
<dbReference type="PANTHER" id="PTHR11908:SF157">
    <property type="entry name" value="XANTHINE DEHYDROGENASE SUBUNIT D-RELATED"/>
    <property type="match status" value="1"/>
</dbReference>
<dbReference type="Pfam" id="PF20256">
    <property type="entry name" value="MoCoBD_2"/>
    <property type="match status" value="1"/>
</dbReference>
<dbReference type="InterPro" id="IPR046867">
    <property type="entry name" value="AldOxase/xan_DH_MoCoBD2"/>
</dbReference>
<reference evidence="2 3" key="1">
    <citation type="submission" date="2016-11" db="EMBL/GenBank/DDBJ databases">
        <authorList>
            <person name="Jaros S."/>
            <person name="Januszkiewicz K."/>
            <person name="Wedrychowicz H."/>
        </authorList>
    </citation>
    <scope>NUCLEOTIDE SEQUENCE [LARGE SCALE GENOMIC DNA]</scope>
    <source>
        <strain evidence="2 3">DSM 15970</strain>
    </source>
</reference>
<dbReference type="SUPFAM" id="SSF54665">
    <property type="entry name" value="CO dehydrogenase molybdoprotein N-domain-like"/>
    <property type="match status" value="1"/>
</dbReference>
<dbReference type="InterPro" id="IPR037165">
    <property type="entry name" value="AldOxase/xan_DH_Mopterin-bd_sf"/>
</dbReference>
<dbReference type="Gene3D" id="3.30.365.10">
    <property type="entry name" value="Aldehyde oxidase/xanthine dehydrogenase, molybdopterin binding domain"/>
    <property type="match status" value="4"/>
</dbReference>
<sequence>MRDISDAVTKKDHYEKVSGTARYIADYDVKDALTGKFLYSDKANARIAAISLPEFPPGYSCTGGNDVPSINEVIIVEKDMPVFPTEYVRYIGEPVLLVTGPDPDVIDELIAAIEVVYEEEPPVYSPEEASEIHFEYGYTKGDADKAFLEADEILEEIFHTGYQEQAYMEPQGVIASYEDGKVTVKGSMQCPYYVFRAVKHTTGLGDDRVRIIQTTTGGAFGGKEDYPSMLACRAAVAAIRLEKPVRIILERAEDMASTPKRHPARLRYRSAVSGGRVTAMEVDVLLDGGAYTTLSAVVLQRSLISAAGAYDIPNLKVSGRVAKTNSVPSGAFRGFGAPQSFFAVEMHMNHIAGKLKEDVLAFKRKHLVRQGSATSTGGIFSDPVILEEMIEKAADMSGYTDKMNLYGKMNGRYRKGIGISVFFHGCGFTGAGERDIIKARVRLDKSPDGRVEILVSNTDMGQGTKTTFSKVVSSALEIPMDDILIENPDTDRVPDSGPTVASRSIMVTGYLLEKAAKRLKAEWKEGERQLVEENYVHHENVPWDMDRFFGDAYPAYSWGVNIIETEVDMATLQPEIKGIWAVFDVGKPIDETVMRGQAEGGLLQGIGYGSMEKMTLKDGRIWQSRFTDYMIPTSKDIVNMKCEFIENAYRFGPSGAKGAGELPLIGGAPAYVASVENAIGRELCSVPATPESIMETLRKGGTE</sequence>
<dbReference type="EMBL" id="FQYT01000004">
    <property type="protein sequence ID" value="SHI56400.1"/>
    <property type="molecule type" value="Genomic_DNA"/>
</dbReference>
<organism evidence="2 3">
    <name type="scientific">Parasporobacterium paucivorans DSM 15970</name>
    <dbReference type="NCBI Taxonomy" id="1122934"/>
    <lineage>
        <taxon>Bacteria</taxon>
        <taxon>Bacillati</taxon>
        <taxon>Bacillota</taxon>
        <taxon>Clostridia</taxon>
        <taxon>Lachnospirales</taxon>
        <taxon>Lachnospiraceae</taxon>
        <taxon>Parasporobacterium</taxon>
    </lineage>
</organism>
<dbReference type="InterPro" id="IPR016208">
    <property type="entry name" value="Ald_Oxase/xanthine_DH-like"/>
</dbReference>
<keyword evidence="3" id="KW-1185">Reference proteome</keyword>
<dbReference type="Pfam" id="PF02738">
    <property type="entry name" value="MoCoBD_1"/>
    <property type="match status" value="1"/>
</dbReference>
<dbReference type="Gene3D" id="3.90.1170.50">
    <property type="entry name" value="Aldehyde oxidase/xanthine dehydrogenase, a/b hammerhead"/>
    <property type="match status" value="1"/>
</dbReference>
<dbReference type="AlphaFoldDB" id="A0A1M6C5U8"/>
<proteinExistence type="predicted"/>
<dbReference type="InterPro" id="IPR036856">
    <property type="entry name" value="Ald_Oxase/Xan_DH_a/b_sf"/>
</dbReference>
<feature type="domain" description="Aldehyde oxidase/xanthine dehydrogenase a/b hammerhead" evidence="1">
    <location>
        <begin position="18"/>
        <end position="121"/>
    </location>
</feature>
<protein>
    <submittedName>
        <fullName evidence="2">CO or xanthine dehydrogenase, Mo-binding subunit</fullName>
    </submittedName>
</protein>
<accession>A0A1M6C5U8</accession>
<dbReference type="GO" id="GO:0005506">
    <property type="term" value="F:iron ion binding"/>
    <property type="evidence" value="ECO:0007669"/>
    <property type="project" value="InterPro"/>
</dbReference>
<dbReference type="RefSeq" id="WP_073992773.1">
    <property type="nucleotide sequence ID" value="NZ_FQYT01000004.1"/>
</dbReference>
<dbReference type="OrthoDB" id="9759099at2"/>
<gene>
    <name evidence="2" type="ORF">SAMN02745691_00481</name>
</gene>
<name>A0A1M6C5U8_9FIRM</name>
<dbReference type="InterPro" id="IPR008274">
    <property type="entry name" value="AldOxase/xan_DH_MoCoBD1"/>
</dbReference>
<evidence type="ECO:0000259" key="1">
    <source>
        <dbReference type="SMART" id="SM01008"/>
    </source>
</evidence>
<dbReference type="Proteomes" id="UP000184342">
    <property type="component" value="Unassembled WGS sequence"/>
</dbReference>